<accession>A0AAD6UVU3</accession>
<protein>
    <recommendedName>
        <fullName evidence="2">DUF6532 domain-containing protein</fullName>
    </recommendedName>
</protein>
<feature type="compositionally biased region" description="Polar residues" evidence="1">
    <location>
        <begin position="1"/>
        <end position="25"/>
    </location>
</feature>
<keyword evidence="4" id="KW-1185">Reference proteome</keyword>
<dbReference type="EMBL" id="JARJCW010000089">
    <property type="protein sequence ID" value="KAJ7195611.1"/>
    <property type="molecule type" value="Genomic_DNA"/>
</dbReference>
<evidence type="ECO:0000313" key="3">
    <source>
        <dbReference type="EMBL" id="KAJ7195611.1"/>
    </source>
</evidence>
<dbReference type="Proteomes" id="UP001219525">
    <property type="component" value="Unassembled WGS sequence"/>
</dbReference>
<organism evidence="3 4">
    <name type="scientific">Mycena pura</name>
    <dbReference type="NCBI Taxonomy" id="153505"/>
    <lineage>
        <taxon>Eukaryota</taxon>
        <taxon>Fungi</taxon>
        <taxon>Dikarya</taxon>
        <taxon>Basidiomycota</taxon>
        <taxon>Agaricomycotina</taxon>
        <taxon>Agaricomycetes</taxon>
        <taxon>Agaricomycetidae</taxon>
        <taxon>Agaricales</taxon>
        <taxon>Marasmiineae</taxon>
        <taxon>Mycenaceae</taxon>
        <taxon>Mycena</taxon>
    </lineage>
</organism>
<feature type="region of interest" description="Disordered" evidence="1">
    <location>
        <begin position="162"/>
        <end position="412"/>
    </location>
</feature>
<comment type="caution">
    <text evidence="3">The sequence shown here is derived from an EMBL/GenBank/DDBJ whole genome shotgun (WGS) entry which is preliminary data.</text>
</comment>
<evidence type="ECO:0000313" key="4">
    <source>
        <dbReference type="Proteomes" id="UP001219525"/>
    </source>
</evidence>
<evidence type="ECO:0000259" key="2">
    <source>
        <dbReference type="Pfam" id="PF20149"/>
    </source>
</evidence>
<reference evidence="3" key="1">
    <citation type="submission" date="2023-03" db="EMBL/GenBank/DDBJ databases">
        <title>Massive genome expansion in bonnet fungi (Mycena s.s.) driven by repeated elements and novel gene families across ecological guilds.</title>
        <authorList>
            <consortium name="Lawrence Berkeley National Laboratory"/>
            <person name="Harder C.B."/>
            <person name="Miyauchi S."/>
            <person name="Viragh M."/>
            <person name="Kuo A."/>
            <person name="Thoen E."/>
            <person name="Andreopoulos B."/>
            <person name="Lu D."/>
            <person name="Skrede I."/>
            <person name="Drula E."/>
            <person name="Henrissat B."/>
            <person name="Morin E."/>
            <person name="Kohler A."/>
            <person name="Barry K."/>
            <person name="LaButti K."/>
            <person name="Morin E."/>
            <person name="Salamov A."/>
            <person name="Lipzen A."/>
            <person name="Mereny Z."/>
            <person name="Hegedus B."/>
            <person name="Baldrian P."/>
            <person name="Stursova M."/>
            <person name="Weitz H."/>
            <person name="Taylor A."/>
            <person name="Grigoriev I.V."/>
            <person name="Nagy L.G."/>
            <person name="Martin F."/>
            <person name="Kauserud H."/>
        </authorList>
    </citation>
    <scope>NUCLEOTIDE SEQUENCE</scope>
    <source>
        <strain evidence="3">9144</strain>
    </source>
</reference>
<dbReference type="Pfam" id="PF20149">
    <property type="entry name" value="DUF6532"/>
    <property type="match status" value="1"/>
</dbReference>
<feature type="compositionally biased region" description="Basic and acidic residues" evidence="1">
    <location>
        <begin position="379"/>
        <end position="388"/>
    </location>
</feature>
<gene>
    <name evidence="3" type="ORF">GGX14DRAFT_403822</name>
</gene>
<feature type="compositionally biased region" description="Acidic residues" evidence="1">
    <location>
        <begin position="198"/>
        <end position="236"/>
    </location>
</feature>
<feature type="domain" description="DUF6532" evidence="2">
    <location>
        <begin position="447"/>
        <end position="657"/>
    </location>
</feature>
<feature type="compositionally biased region" description="Basic and acidic residues" evidence="1">
    <location>
        <begin position="397"/>
        <end position="407"/>
    </location>
</feature>
<feature type="region of interest" description="Disordered" evidence="1">
    <location>
        <begin position="1"/>
        <end position="51"/>
    </location>
</feature>
<feature type="compositionally biased region" description="Low complexity" evidence="1">
    <location>
        <begin position="332"/>
        <end position="341"/>
    </location>
</feature>
<evidence type="ECO:0000256" key="1">
    <source>
        <dbReference type="SAM" id="MobiDB-lite"/>
    </source>
</evidence>
<sequence>MRSNSQVWKVDQPTSWKADSESAQPAQEPASSRKRTSSTAAQASEVTKKARETGKYFLKSLEIPHSSDEDLELKATKSKKPLKSTSTRRAVAAGVQGEEDPQLKARSKKPLKSTSTARRYAAPSIDIDSESEATKSPGMYFRVDFTKVPAIGKSKIKAISVKSKTAKPSSVPVASKNALKVNTSTRKAKPVRLVADSASEDDSPASDDDVADDVDFSDESDVNETDDAAPDADEFVQEVPQFMAKHRDGGEEREDIDFGTESREVSPELDDDAPAAITASQLFESEEEEDDDEEMTGAPPRTRYTGDSDVDMHEAIADTLDFVPRGTHSRRSSTGSGWSSGKELVIPESEPNSDQASEPEMPAPHPPKKVKKVTAARQRKADLERPEVRPAAPAARAQRDSADDPANRPEASWHLSTRLALPAPNKDIGLTVQTPEVQYVMRGTTDIVRMNLYFITFFPLLSARVGWIRPQMILAASAQNSGYFLEYVLERLRTDPTFASILSPLPLDRVNLARGNIKRCAVTIVMVMYQLVGLTPAEVKVRVEELLKDHRYIFPVDPKTGQMQLSWPFHHPALKHVIKHEIMSSPLLKAQNYDRFPATHPKHPDAREVADPMVSIAATGVFASLSELRMTGERQPIAFTEESFEDIYLIHIKTLEDTRKNAPISTHKVLHQLFNDVTLCFCSFVFD</sequence>
<dbReference type="InterPro" id="IPR045341">
    <property type="entry name" value="DUF6532"/>
</dbReference>
<feature type="compositionally biased region" description="Acidic residues" evidence="1">
    <location>
        <begin position="284"/>
        <end position="295"/>
    </location>
</feature>
<feature type="region of interest" description="Disordered" evidence="1">
    <location>
        <begin position="67"/>
        <end position="133"/>
    </location>
</feature>
<feature type="compositionally biased region" description="Basic residues" evidence="1">
    <location>
        <begin position="366"/>
        <end position="378"/>
    </location>
</feature>
<feature type="compositionally biased region" description="Basic and acidic residues" evidence="1">
    <location>
        <begin position="304"/>
        <end position="316"/>
    </location>
</feature>
<proteinExistence type="predicted"/>
<name>A0AAD6UVU3_9AGAR</name>
<dbReference type="AlphaFoldDB" id="A0AAD6UVU3"/>